<name>A0A4U7KPJ3_9BASI</name>
<dbReference type="RefSeq" id="XP_029736877.1">
    <property type="nucleotide sequence ID" value="XM_029886564.1"/>
</dbReference>
<evidence type="ECO:0000256" key="1">
    <source>
        <dbReference type="SAM" id="MobiDB-lite"/>
    </source>
</evidence>
<evidence type="ECO:0000313" key="2">
    <source>
        <dbReference type="EMBL" id="TKY84892.1"/>
    </source>
</evidence>
<organism evidence="2 3">
    <name type="scientific">Sporisorium graminicola</name>
    <dbReference type="NCBI Taxonomy" id="280036"/>
    <lineage>
        <taxon>Eukaryota</taxon>
        <taxon>Fungi</taxon>
        <taxon>Dikarya</taxon>
        <taxon>Basidiomycota</taxon>
        <taxon>Ustilaginomycotina</taxon>
        <taxon>Ustilaginomycetes</taxon>
        <taxon>Ustilaginales</taxon>
        <taxon>Ustilaginaceae</taxon>
        <taxon>Sporisorium</taxon>
    </lineage>
</organism>
<keyword evidence="3" id="KW-1185">Reference proteome</keyword>
<evidence type="ECO:0000313" key="3">
    <source>
        <dbReference type="Proteomes" id="UP000306050"/>
    </source>
</evidence>
<dbReference type="Proteomes" id="UP000306050">
    <property type="component" value="Chromosome SGRAM_8"/>
</dbReference>
<feature type="region of interest" description="Disordered" evidence="1">
    <location>
        <begin position="45"/>
        <end position="95"/>
    </location>
</feature>
<sequence length="455" mass="51113">MPLGFYGTHPSPHLPVLDGVRVGVHAGLPAYGRTQPALANPILEHQPPQLPLGSEVPPTFDASATPSQKIDHVASPEEAAGPSKPPVDEEASSSKLVGATKGFTYRTVLHPDPEVDAFIAAMRERVLDSDKDAAHQADGTKQIQLPPSTFVDPDVLAINTFWRRTQAKELLMLASSRQRRLFVTYNLRPRFLSHLASTGFVGVWELGPLNTDSLSSFFLHGFYPFTMEEFGRLAHQPEASGDFWFTVRRRTSGLSLSIDRMSSKEIEEEAGRRRQYRGSLTQVAPRPWRQVDSTALVSHSYRYQEDPQIVDLIAYWSQLAGLRKNAFIPIHLNEAEQKLLSRRMDQAFRFPRHVKLVTFDSGPPLMLCFHQNLLWLPQYKGSTMTVWSFGRPEVTADGLGFQGKPYSVVHRTMYATGVFHTSRRSLNKLSPTTVRGLQDSTFQYDRLDVPHVQPT</sequence>
<comment type="caution">
    <text evidence="2">The sequence shown here is derived from an EMBL/GenBank/DDBJ whole genome shotgun (WGS) entry which is preliminary data.</text>
</comment>
<dbReference type="AlphaFoldDB" id="A0A4U7KPJ3"/>
<dbReference type="EMBL" id="SRRM01000021">
    <property type="protein sequence ID" value="TKY84892.1"/>
    <property type="molecule type" value="Genomic_DNA"/>
</dbReference>
<dbReference type="GeneID" id="40728867"/>
<accession>A0A4U7KPJ3</accession>
<reference evidence="2 3" key="1">
    <citation type="submission" date="2019-05" db="EMBL/GenBank/DDBJ databases">
        <title>Sporisorium graminicola CBS 10092 draft sequencing and annotation.</title>
        <authorList>
            <person name="Solano-Gonzalez S."/>
            <person name="Caddick M.X."/>
            <person name="Darby A."/>
        </authorList>
    </citation>
    <scope>NUCLEOTIDE SEQUENCE [LARGE SCALE GENOMIC DNA]</scope>
    <source>
        <strain evidence="2 3">CBS 10092</strain>
    </source>
</reference>
<gene>
    <name evidence="2" type="ORF">EX895_005972</name>
</gene>
<dbReference type="OrthoDB" id="2556339at2759"/>
<proteinExistence type="predicted"/>
<protein>
    <submittedName>
        <fullName evidence="2">Uncharacterized protein</fullName>
    </submittedName>
</protein>
<dbReference type="KEGG" id="sgra:EX895_005972"/>